<dbReference type="AlphaFoldDB" id="A0A507ETS4"/>
<comment type="similarity">
    <text evidence="1">Belongs to the CNOT2/3/5 family.</text>
</comment>
<evidence type="ECO:0000313" key="6">
    <source>
        <dbReference type="EMBL" id="TPX66767.1"/>
    </source>
</evidence>
<keyword evidence="7" id="KW-1185">Reference proteome</keyword>
<dbReference type="Pfam" id="PF04153">
    <property type="entry name" value="NOT2_3_5_C"/>
    <property type="match status" value="1"/>
</dbReference>
<keyword evidence="2" id="KW-0805">Transcription regulation</keyword>
<evidence type="ECO:0000256" key="3">
    <source>
        <dbReference type="ARBA" id="ARBA00023163"/>
    </source>
</evidence>
<feature type="compositionally biased region" description="Low complexity" evidence="4">
    <location>
        <begin position="122"/>
        <end position="131"/>
    </location>
</feature>
<evidence type="ECO:0000256" key="2">
    <source>
        <dbReference type="ARBA" id="ARBA00023015"/>
    </source>
</evidence>
<comment type="caution">
    <text evidence="6">The sequence shown here is derived from an EMBL/GenBank/DDBJ whole genome shotgun (WGS) entry which is preliminary data.</text>
</comment>
<organism evidence="6 7">
    <name type="scientific">Chytriomyces confervae</name>
    <dbReference type="NCBI Taxonomy" id="246404"/>
    <lineage>
        <taxon>Eukaryota</taxon>
        <taxon>Fungi</taxon>
        <taxon>Fungi incertae sedis</taxon>
        <taxon>Chytridiomycota</taxon>
        <taxon>Chytridiomycota incertae sedis</taxon>
        <taxon>Chytridiomycetes</taxon>
        <taxon>Chytridiales</taxon>
        <taxon>Chytriomycetaceae</taxon>
        <taxon>Chytriomyces</taxon>
    </lineage>
</organism>
<dbReference type="Proteomes" id="UP000320333">
    <property type="component" value="Unassembled WGS sequence"/>
</dbReference>
<reference evidence="6 7" key="1">
    <citation type="journal article" date="2019" name="Sci. Rep.">
        <title>Comparative genomics of chytrid fungi reveal insights into the obligate biotrophic and pathogenic lifestyle of Synchytrium endobioticum.</title>
        <authorList>
            <person name="van de Vossenberg B.T.L.H."/>
            <person name="Warris S."/>
            <person name="Nguyen H.D.T."/>
            <person name="van Gent-Pelzer M.P.E."/>
            <person name="Joly D.L."/>
            <person name="van de Geest H.C."/>
            <person name="Bonants P.J.M."/>
            <person name="Smith D.S."/>
            <person name="Levesque C.A."/>
            <person name="van der Lee T.A.J."/>
        </authorList>
    </citation>
    <scope>NUCLEOTIDE SEQUENCE [LARGE SCALE GENOMIC DNA]</scope>
    <source>
        <strain evidence="6 7">CBS 675.73</strain>
    </source>
</reference>
<dbReference type="InterPro" id="IPR007282">
    <property type="entry name" value="NOT2/3/5_C"/>
</dbReference>
<dbReference type="InterPro" id="IPR038635">
    <property type="entry name" value="CCR4-NOT_su2/3/5_C_sf"/>
</dbReference>
<feature type="compositionally biased region" description="Basic and acidic residues" evidence="4">
    <location>
        <begin position="82"/>
        <end position="91"/>
    </location>
</feature>
<feature type="compositionally biased region" description="Low complexity" evidence="4">
    <location>
        <begin position="54"/>
        <end position="79"/>
    </location>
</feature>
<evidence type="ECO:0000256" key="4">
    <source>
        <dbReference type="SAM" id="MobiDB-lite"/>
    </source>
</evidence>
<gene>
    <name evidence="6" type="ORF">CcCBS67573_g07725</name>
</gene>
<feature type="compositionally biased region" description="Basic and acidic residues" evidence="4">
    <location>
        <begin position="199"/>
        <end position="211"/>
    </location>
</feature>
<dbReference type="GO" id="GO:0000289">
    <property type="term" value="P:nuclear-transcribed mRNA poly(A) tail shortening"/>
    <property type="evidence" value="ECO:0007669"/>
    <property type="project" value="UniProtKB-ARBA"/>
</dbReference>
<evidence type="ECO:0000313" key="7">
    <source>
        <dbReference type="Proteomes" id="UP000320333"/>
    </source>
</evidence>
<sequence length="211" mass="23115">MSDDALLMAFYAFPRDRVQEAAAQELHSRGWRFHKDIKVWLCKEEQTVSISGLAPTPTTNMATPTTTVAATTTTTPTAANSVRKEDQDDAKSPTGSVDHVRKTANNGTATQDSDDTDSHSAQQNPPQQLQQMGPKLQEIVHGDRGVFVFFDPANWQRVKKEWVVVGDVLEERMTGSSVRAKAGGVSKGRATDLESQDASTKENGSRGRDER</sequence>
<dbReference type="PANTHER" id="PTHR23326">
    <property type="entry name" value="CCR4 NOT-RELATED"/>
    <property type="match status" value="1"/>
</dbReference>
<dbReference type="Gene3D" id="2.30.30.1020">
    <property type="entry name" value="CCR4-NOT complex subunit 2/3/5, C-terminal domain"/>
    <property type="match status" value="1"/>
</dbReference>
<evidence type="ECO:0000259" key="5">
    <source>
        <dbReference type="Pfam" id="PF04153"/>
    </source>
</evidence>
<dbReference type="EMBL" id="QEAP01000427">
    <property type="protein sequence ID" value="TPX66767.1"/>
    <property type="molecule type" value="Genomic_DNA"/>
</dbReference>
<feature type="domain" description="NOT2/NOT3/NOT5 C-terminal" evidence="5">
    <location>
        <begin position="1"/>
        <end position="46"/>
    </location>
</feature>
<name>A0A507ETS4_9FUNG</name>
<proteinExistence type="inferred from homology"/>
<accession>A0A507ETS4</accession>
<keyword evidence="3" id="KW-0804">Transcription</keyword>
<dbReference type="STRING" id="246404.A0A507ETS4"/>
<dbReference type="GO" id="GO:0006355">
    <property type="term" value="P:regulation of DNA-templated transcription"/>
    <property type="evidence" value="ECO:0007669"/>
    <property type="project" value="InterPro"/>
</dbReference>
<dbReference type="GO" id="GO:0030015">
    <property type="term" value="C:CCR4-NOT core complex"/>
    <property type="evidence" value="ECO:0007669"/>
    <property type="project" value="InterPro"/>
</dbReference>
<dbReference type="InterPro" id="IPR040168">
    <property type="entry name" value="Not2/3/5"/>
</dbReference>
<feature type="region of interest" description="Disordered" evidence="4">
    <location>
        <begin position="53"/>
        <end position="133"/>
    </location>
</feature>
<feature type="region of interest" description="Disordered" evidence="4">
    <location>
        <begin position="171"/>
        <end position="211"/>
    </location>
</feature>
<protein>
    <recommendedName>
        <fullName evidence="5">NOT2/NOT3/NOT5 C-terminal domain-containing protein</fullName>
    </recommendedName>
</protein>
<dbReference type="OrthoDB" id="25391at2759"/>
<evidence type="ECO:0000256" key="1">
    <source>
        <dbReference type="ARBA" id="ARBA00007682"/>
    </source>
</evidence>